<dbReference type="SUPFAM" id="SSF56784">
    <property type="entry name" value="HAD-like"/>
    <property type="match status" value="1"/>
</dbReference>
<evidence type="ECO:0000313" key="2">
    <source>
        <dbReference type="Proteomes" id="UP000276603"/>
    </source>
</evidence>
<dbReference type="Gene3D" id="3.40.50.1000">
    <property type="entry name" value="HAD superfamily/HAD-like"/>
    <property type="match status" value="1"/>
</dbReference>
<dbReference type="InterPro" id="IPR036412">
    <property type="entry name" value="HAD-like_sf"/>
</dbReference>
<dbReference type="RefSeq" id="WP_120712649.1">
    <property type="nucleotide sequence ID" value="NZ_RBCJ01000003.1"/>
</dbReference>
<accession>A0A3B0C523</accession>
<gene>
    <name evidence="1" type="ORF">D7Z94_16340</name>
</gene>
<evidence type="ECO:0000313" key="1">
    <source>
        <dbReference type="EMBL" id="RKN79841.1"/>
    </source>
</evidence>
<dbReference type="AlphaFoldDB" id="A0A3B0C523"/>
<comment type="caution">
    <text evidence="1">The sequence shown here is derived from an EMBL/GenBank/DDBJ whole genome shotgun (WGS) entry which is preliminary data.</text>
</comment>
<dbReference type="GO" id="GO:0016787">
    <property type="term" value="F:hydrolase activity"/>
    <property type="evidence" value="ECO:0007669"/>
    <property type="project" value="UniProtKB-KW"/>
</dbReference>
<organism evidence="1 2">
    <name type="scientific">Ulvibacterium marinum</name>
    <dbReference type="NCBI Taxonomy" id="2419782"/>
    <lineage>
        <taxon>Bacteria</taxon>
        <taxon>Pseudomonadati</taxon>
        <taxon>Bacteroidota</taxon>
        <taxon>Flavobacteriia</taxon>
        <taxon>Flavobacteriales</taxon>
        <taxon>Flavobacteriaceae</taxon>
        <taxon>Ulvibacterium</taxon>
    </lineage>
</organism>
<protein>
    <submittedName>
        <fullName evidence="1">HAD family hydrolase</fullName>
    </submittedName>
</protein>
<keyword evidence="1" id="KW-0378">Hydrolase</keyword>
<keyword evidence="2" id="KW-1185">Reference proteome</keyword>
<dbReference type="Proteomes" id="UP000276603">
    <property type="component" value="Unassembled WGS sequence"/>
</dbReference>
<name>A0A3B0C523_9FLAO</name>
<dbReference type="OrthoDB" id="5431593at2"/>
<reference evidence="1 2" key="1">
    <citation type="submission" date="2018-10" db="EMBL/GenBank/DDBJ databases">
        <title>Ulvibacterium marinum gen. nov., sp. nov., a novel marine bacterium of the family Flavobacteriaceae, isolated from a culture of the green alga Ulva prolifera.</title>
        <authorList>
            <person name="Zhang Z."/>
        </authorList>
    </citation>
    <scope>NUCLEOTIDE SEQUENCE [LARGE SCALE GENOMIC DNA]</scope>
    <source>
        <strain evidence="1 2">CCMM003</strain>
    </source>
</reference>
<proteinExistence type="predicted"/>
<sequence>MNISFDLDSTLIPNGKEFETEKLGGFARLFGIEEIRKGTAELITELQNQGNKVHIYTTSFRTKGKIRRILKYYGIKVDRIVNQEENQHVLKSRNINASKYPTAFGFDIHIDDSKGIEMESERYNFRVIIVEPTDKNWIDKIKNELKTLHGAID</sequence>
<dbReference type="InterPro" id="IPR023214">
    <property type="entry name" value="HAD_sf"/>
</dbReference>
<dbReference type="EMBL" id="RBCJ01000003">
    <property type="protein sequence ID" value="RKN79841.1"/>
    <property type="molecule type" value="Genomic_DNA"/>
</dbReference>